<dbReference type="PROSITE" id="PS50821">
    <property type="entry name" value="PAZ"/>
    <property type="match status" value="1"/>
</dbReference>
<dbReference type="InterPro" id="IPR005034">
    <property type="entry name" value="Dicer_dimerisation"/>
</dbReference>
<dbReference type="PROSITE" id="PS50137">
    <property type="entry name" value="DS_RBD"/>
    <property type="match status" value="1"/>
</dbReference>
<evidence type="ECO:0000256" key="1">
    <source>
        <dbReference type="ARBA" id="ARBA00001936"/>
    </source>
</evidence>
<dbReference type="SUPFAM" id="SSF52540">
    <property type="entry name" value="P-loop containing nucleoside triphosphate hydrolases"/>
    <property type="match status" value="1"/>
</dbReference>
<evidence type="ECO:0000256" key="10">
    <source>
        <dbReference type="ARBA" id="ARBA00022840"/>
    </source>
</evidence>
<protein>
    <submittedName>
        <fullName evidence="23">Uncharacterized protein</fullName>
    </submittedName>
</protein>
<dbReference type="GO" id="GO:0031054">
    <property type="term" value="P:pre-miRNA processing"/>
    <property type="evidence" value="ECO:0007669"/>
    <property type="project" value="InterPro"/>
</dbReference>
<dbReference type="PANTHER" id="PTHR14950:SF36">
    <property type="entry name" value="ENDORIBONUCLEASE DCR-2"/>
    <property type="match status" value="1"/>
</dbReference>
<dbReference type="SMART" id="SM00949">
    <property type="entry name" value="PAZ"/>
    <property type="match status" value="1"/>
</dbReference>
<comment type="cofactor">
    <cofactor evidence="2">
        <name>Mg(2+)</name>
        <dbReference type="ChEBI" id="CHEBI:18420"/>
    </cofactor>
</comment>
<dbReference type="Pfam" id="PF00636">
    <property type="entry name" value="Ribonuclease_3"/>
    <property type="match status" value="2"/>
</dbReference>
<proteinExistence type="inferred from homology"/>
<dbReference type="GO" id="GO:0005524">
    <property type="term" value="F:ATP binding"/>
    <property type="evidence" value="ECO:0007669"/>
    <property type="project" value="UniProtKB-KW"/>
</dbReference>
<dbReference type="Gene3D" id="2.170.260.10">
    <property type="entry name" value="paz domain"/>
    <property type="match status" value="1"/>
</dbReference>
<keyword evidence="13" id="KW-0943">RNA-mediated gene silencing</keyword>
<evidence type="ECO:0000259" key="18">
    <source>
        <dbReference type="PROSITE" id="PS50142"/>
    </source>
</evidence>
<evidence type="ECO:0000259" key="20">
    <source>
        <dbReference type="PROSITE" id="PS51192"/>
    </source>
</evidence>
<dbReference type="Gene3D" id="3.30.160.20">
    <property type="match status" value="1"/>
</dbReference>
<evidence type="ECO:0000256" key="4">
    <source>
        <dbReference type="ARBA" id="ARBA00022723"/>
    </source>
</evidence>
<keyword evidence="5" id="KW-0677">Repeat</keyword>
<evidence type="ECO:0000259" key="22">
    <source>
        <dbReference type="PROSITE" id="PS51327"/>
    </source>
</evidence>
<dbReference type="SUPFAM" id="SSF69065">
    <property type="entry name" value="RNase III domain-like"/>
    <property type="match status" value="2"/>
</dbReference>
<dbReference type="GO" id="GO:0005737">
    <property type="term" value="C:cytoplasm"/>
    <property type="evidence" value="ECO:0007669"/>
    <property type="project" value="TreeGrafter"/>
</dbReference>
<dbReference type="InterPro" id="IPR048513">
    <property type="entry name" value="Dicer_PBD"/>
</dbReference>
<dbReference type="InterPro" id="IPR044441">
    <property type="entry name" value="DICER_DSRM"/>
</dbReference>
<name>A0A1B6I9V0_9HEMI</name>
<dbReference type="GO" id="GO:0004530">
    <property type="term" value="F:deoxyribonuclease I activity"/>
    <property type="evidence" value="ECO:0007669"/>
    <property type="project" value="TreeGrafter"/>
</dbReference>
<evidence type="ECO:0000259" key="17">
    <source>
        <dbReference type="PROSITE" id="PS50137"/>
    </source>
</evidence>
<evidence type="ECO:0000256" key="9">
    <source>
        <dbReference type="ARBA" id="ARBA00022806"/>
    </source>
</evidence>
<evidence type="ECO:0000256" key="16">
    <source>
        <dbReference type="PROSITE-ProRule" id="PRU00657"/>
    </source>
</evidence>
<evidence type="ECO:0000256" key="8">
    <source>
        <dbReference type="ARBA" id="ARBA00022801"/>
    </source>
</evidence>
<sequence length="1666" mass="189840">YGNFHNLITSPYVVVKSPSLIYNLGHFLYIGNFDVIKMAEENQSEFVSREYQVELFQQAIKKNLILYLPTGSGKTFIATLLIKHYWKDSTLKSIDEGGKRTFFLVNTVALVEQQASQIGFQTILNVGKYSGDMGVDLWEPSVWRKEIDEKHVLVMTAQIFVDLLQNFIISLKNVNLIIFDECHRAVSNHPMRQVMINFEGVPIQYQPRILGLTATLLNANVKPNDVESEIRTLECTFMASIATSVNEEMVAMYSTNPIENTIEYTGNDTTSKMYQIRDRILENCMGFVNSVQVEEPIIIPPGSKPPNSKLIDKKERKTNKRLVSKFEDIKVNMDDLGVYGGDMAVLAHLVQVIQMIPNCQLEAAKQLFLTVITELIYLRHIFQKEMVQSGPTSIEAIKAYSSNKTNKFLALLKGVKPTDSMIVFTKRRFTAKILYYVLKRASAVDPRLKHIKSNFIVGYNIGNPFKDTRENYLQRDHNRKVMNQFNQGELNVLIASNVVEEGVDIQKCNFVVMFDGVSDFRSYIQSKGRARDVNSRYIIMVCATEIDKFNAKYKAFNETETALKKILYGGKFQRRRAPTEAELNESIFLGIKGLEPYKPHGENGPVVTALSAVPLINRYFASLKTDKFTKIIPWWWLEEQGPRRRCCLQLPMESKVRGSVEGTWQTNQENAKRSAALEACKLLHKEGELDDYNLLPVGINDPAVQNDNFTPCIDNSEVTVEEVGDDKFVKVGTKKYKRSCEKKWADCLCECYPLPDKENFLHVIDVLPVDLPQSDNHRLIVMLNTLNLPHNFAILSSKKLPKLAPFPLYMSTGEMEATVREVLPISLSEANLKRISDFHGIIFDHVLKVSKKFMIRNFKNTQNSYLIAPVIRDSSGRVTIDWNVMEEVKNPFPSTETKPSNSERQNLSITDENYLGKIVSPWYRTVPSQKYLVTKVCYDMSEDSKFPNSSYFTYKNYFKEKYKIETLQAGQPLLEVRALSEKLNSIKPRALTKQLKRKNKEENEDFEVWLIPEYCVVYPLSGKYWVKAMMLPSALHRISQLCLTEELRCQLVSETGIGEVHLPSGRNWDKLAQDINCQVEELLPDTQQALTSLNIFSKNSNSLKNEQYKVWGNEEEPMDIERCMDTATLFDVLNYGKFIKKPLLGLTTKNVDEAARHKMTSMDKRPVSRFVEPPPLQMLQRNTKGLGPQQVHLLQALTAAVANDIMNCERLETLGDSFLKFAISLTLFENKPDWPEGHLTYVKSKIVGNKNLFYCGTKKRLGSLLEVHRFSPKEDWVPPGFCVEQSVQTVLRTAKLDPNCLYSVQIPEAERAAGKIGESTHTKFTDILLEADDNKLPQNWTFINLQALTDKNVSDAVEAILGTYLMTCGLFGALAVLNWFQVTNPAFSTPKVFTQKTCSPAKGRGNPDHHLIDPSYLENILNYKFNDRCFLLQAVSHPSYTRNNITTCYQRLEFLGDAVIDFLITIHIYEKCETLTPGDLTDLRSALVNNVTLSCISVRNQLHKFLLHNSNVLNDCMMRFVKHQEDRNHIIDNDILFLFEESDVNIAEAVDVPKSLGDIFEALIGAIYLDSGKNLDVTWKVVYNLMKDEIDKFHKDVPKNHVRMLYESECGPNFKSSIETDSAVMVTVEISHKGVIKTFNGFGDNKRQAKRAAAKHALRAIRTPSN</sequence>
<dbReference type="SMART" id="SM00487">
    <property type="entry name" value="DEXDc"/>
    <property type="match status" value="1"/>
</dbReference>
<dbReference type="GO" id="GO:0004386">
    <property type="term" value="F:helicase activity"/>
    <property type="evidence" value="ECO:0007669"/>
    <property type="project" value="UniProtKB-KW"/>
</dbReference>
<keyword evidence="14" id="KW-0464">Manganese</keyword>
<dbReference type="GO" id="GO:0046872">
    <property type="term" value="F:metal ion binding"/>
    <property type="evidence" value="ECO:0007669"/>
    <property type="project" value="UniProtKB-KW"/>
</dbReference>
<dbReference type="PROSITE" id="PS51194">
    <property type="entry name" value="HELICASE_CTER"/>
    <property type="match status" value="1"/>
</dbReference>
<dbReference type="SMART" id="SM00358">
    <property type="entry name" value="DSRM"/>
    <property type="match status" value="1"/>
</dbReference>
<dbReference type="Gene3D" id="3.30.160.380">
    <property type="entry name" value="Dicer dimerisation domain"/>
    <property type="match status" value="1"/>
</dbReference>
<feature type="non-terminal residue" evidence="23">
    <location>
        <position position="1"/>
    </location>
</feature>
<dbReference type="PROSITE" id="PS51192">
    <property type="entry name" value="HELICASE_ATP_BIND_1"/>
    <property type="match status" value="1"/>
</dbReference>
<dbReference type="Pfam" id="PF03368">
    <property type="entry name" value="Dicer_dimer"/>
    <property type="match status" value="1"/>
</dbReference>
<dbReference type="Pfam" id="PF04851">
    <property type="entry name" value="ResIII"/>
    <property type="match status" value="1"/>
</dbReference>
<reference evidence="23" key="1">
    <citation type="submission" date="2015-11" db="EMBL/GenBank/DDBJ databases">
        <title>De novo transcriptome assembly of four potential Pierce s Disease insect vectors from Arizona vineyards.</title>
        <authorList>
            <person name="Tassone E.E."/>
        </authorList>
    </citation>
    <scope>NUCLEOTIDE SEQUENCE</scope>
</reference>
<dbReference type="InterPro" id="IPR036389">
    <property type="entry name" value="RNase_III_sf"/>
</dbReference>
<feature type="domain" description="DRBM" evidence="17">
    <location>
        <begin position="1641"/>
        <end position="1663"/>
    </location>
</feature>
<dbReference type="GO" id="GO:0006309">
    <property type="term" value="P:apoptotic DNA fragmentation"/>
    <property type="evidence" value="ECO:0007669"/>
    <property type="project" value="TreeGrafter"/>
</dbReference>
<dbReference type="InterPro" id="IPR003100">
    <property type="entry name" value="PAZ_dom"/>
</dbReference>
<keyword evidence="7" id="KW-0255">Endonuclease</keyword>
<keyword evidence="4" id="KW-0479">Metal-binding</keyword>
<evidence type="ECO:0000259" key="21">
    <source>
        <dbReference type="PROSITE" id="PS51194"/>
    </source>
</evidence>
<dbReference type="InterPro" id="IPR014720">
    <property type="entry name" value="dsRBD_dom"/>
</dbReference>
<dbReference type="GO" id="GO:0070578">
    <property type="term" value="C:RISC-loading complex"/>
    <property type="evidence" value="ECO:0007669"/>
    <property type="project" value="TreeGrafter"/>
</dbReference>
<dbReference type="InterPro" id="IPR036085">
    <property type="entry name" value="PAZ_dom_sf"/>
</dbReference>
<keyword evidence="11" id="KW-0460">Magnesium</keyword>
<dbReference type="InterPro" id="IPR048512">
    <property type="entry name" value="Dicer_platform"/>
</dbReference>
<dbReference type="SUPFAM" id="SSF101690">
    <property type="entry name" value="PAZ domain"/>
    <property type="match status" value="1"/>
</dbReference>
<dbReference type="GO" id="GO:0003677">
    <property type="term" value="F:DNA binding"/>
    <property type="evidence" value="ECO:0007669"/>
    <property type="project" value="InterPro"/>
</dbReference>
<keyword evidence="8" id="KW-0378">Hydrolase</keyword>
<dbReference type="GO" id="GO:0030422">
    <property type="term" value="P:siRNA processing"/>
    <property type="evidence" value="ECO:0007669"/>
    <property type="project" value="InterPro"/>
</dbReference>
<keyword evidence="12 16" id="KW-0694">RNA-binding</keyword>
<dbReference type="Pfam" id="PF00271">
    <property type="entry name" value="Helicase_C"/>
    <property type="match status" value="1"/>
</dbReference>
<evidence type="ECO:0000256" key="15">
    <source>
        <dbReference type="ARBA" id="ARBA00035116"/>
    </source>
</evidence>
<accession>A0A1B6I9V0</accession>
<dbReference type="InterPro" id="IPR027417">
    <property type="entry name" value="P-loop_NTPase"/>
</dbReference>
<evidence type="ECO:0000256" key="11">
    <source>
        <dbReference type="ARBA" id="ARBA00022842"/>
    </source>
</evidence>
<dbReference type="CDD" id="cd18034">
    <property type="entry name" value="DEXHc_dicer"/>
    <property type="match status" value="1"/>
</dbReference>
<feature type="domain" description="Helicase C-terminal" evidence="21">
    <location>
        <begin position="407"/>
        <end position="595"/>
    </location>
</feature>
<evidence type="ECO:0000313" key="23">
    <source>
        <dbReference type="EMBL" id="JAS83688.1"/>
    </source>
</evidence>
<dbReference type="InterPro" id="IPR000999">
    <property type="entry name" value="RNase_III_dom"/>
</dbReference>
<dbReference type="Pfam" id="PF02170">
    <property type="entry name" value="PAZ"/>
    <property type="match status" value="1"/>
</dbReference>
<dbReference type="GO" id="GO:0004525">
    <property type="term" value="F:ribonuclease III activity"/>
    <property type="evidence" value="ECO:0007669"/>
    <property type="project" value="InterPro"/>
</dbReference>
<dbReference type="InterPro" id="IPR006935">
    <property type="entry name" value="Helicase/UvrB_N"/>
</dbReference>
<evidence type="ECO:0000256" key="14">
    <source>
        <dbReference type="ARBA" id="ARBA00023211"/>
    </source>
</evidence>
<dbReference type="FunFam" id="3.40.50.300:FF:000628">
    <property type="entry name" value="Endoribonuclease Dicer"/>
    <property type="match status" value="1"/>
</dbReference>
<feature type="domain" description="PAZ" evidence="19">
    <location>
        <begin position="893"/>
        <end position="1019"/>
    </location>
</feature>
<dbReference type="PROSITE" id="PS00517">
    <property type="entry name" value="RNASE_3_1"/>
    <property type="match status" value="1"/>
</dbReference>
<dbReference type="PROSITE" id="PS50142">
    <property type="entry name" value="RNASE_3_2"/>
    <property type="match status" value="2"/>
</dbReference>
<dbReference type="Pfam" id="PF20931">
    <property type="entry name" value="Dicer_platform"/>
    <property type="match status" value="1"/>
</dbReference>
<dbReference type="SMART" id="SM00535">
    <property type="entry name" value="RIBOc"/>
    <property type="match status" value="2"/>
</dbReference>
<keyword evidence="10" id="KW-0067">ATP-binding</keyword>
<dbReference type="InterPro" id="IPR001650">
    <property type="entry name" value="Helicase_C-like"/>
</dbReference>
<keyword evidence="3" id="KW-0540">Nuclease</keyword>
<dbReference type="Gene3D" id="1.10.1520.10">
    <property type="entry name" value="Ribonuclease III domain"/>
    <property type="match status" value="2"/>
</dbReference>
<feature type="domain" description="Helicase ATP-binding" evidence="20">
    <location>
        <begin position="55"/>
        <end position="234"/>
    </location>
</feature>
<evidence type="ECO:0000256" key="13">
    <source>
        <dbReference type="ARBA" id="ARBA00023158"/>
    </source>
</evidence>
<gene>
    <name evidence="23" type="ORF">g.22782</name>
</gene>
<evidence type="ECO:0000259" key="19">
    <source>
        <dbReference type="PROSITE" id="PS50821"/>
    </source>
</evidence>
<dbReference type="Gene3D" id="3.40.50.300">
    <property type="entry name" value="P-loop containing nucleotide triphosphate hydrolases"/>
    <property type="match status" value="2"/>
</dbReference>
<evidence type="ECO:0000256" key="5">
    <source>
        <dbReference type="ARBA" id="ARBA00022737"/>
    </source>
</evidence>
<evidence type="ECO:0000256" key="3">
    <source>
        <dbReference type="ARBA" id="ARBA00022722"/>
    </source>
</evidence>
<evidence type="ECO:0000256" key="12">
    <source>
        <dbReference type="ARBA" id="ARBA00022884"/>
    </source>
</evidence>
<feature type="domain" description="RNase III" evidence="18">
    <location>
        <begin position="1414"/>
        <end position="1572"/>
    </location>
</feature>
<dbReference type="SMART" id="SM00490">
    <property type="entry name" value="HELICc"/>
    <property type="match status" value="1"/>
</dbReference>
<feature type="domain" description="RNase III" evidence="18">
    <location>
        <begin position="1193"/>
        <end position="1369"/>
    </location>
</feature>
<dbReference type="PROSITE" id="PS51327">
    <property type="entry name" value="DICER_DSRBF"/>
    <property type="match status" value="1"/>
</dbReference>
<feature type="domain" description="Dicer dsRNA-binding fold" evidence="22">
    <location>
        <begin position="612"/>
        <end position="703"/>
    </location>
</feature>
<dbReference type="SUPFAM" id="SSF54768">
    <property type="entry name" value="dsRNA-binding domain-like"/>
    <property type="match status" value="1"/>
</dbReference>
<evidence type="ECO:0000256" key="2">
    <source>
        <dbReference type="ARBA" id="ARBA00001946"/>
    </source>
</evidence>
<dbReference type="Pfam" id="PF20932">
    <property type="entry name" value="Dicer_dsRBD"/>
    <property type="match status" value="1"/>
</dbReference>
<dbReference type="CDD" id="cd15903">
    <property type="entry name" value="Dicer_PBD"/>
    <property type="match status" value="1"/>
</dbReference>
<keyword evidence="9" id="KW-0347">Helicase</keyword>
<evidence type="ECO:0000256" key="6">
    <source>
        <dbReference type="ARBA" id="ARBA00022741"/>
    </source>
</evidence>
<dbReference type="InterPro" id="IPR038248">
    <property type="entry name" value="Dicer_dimer_sf"/>
</dbReference>
<organism evidence="23">
    <name type="scientific">Homalodisca liturata</name>
    <dbReference type="NCBI Taxonomy" id="320908"/>
    <lineage>
        <taxon>Eukaryota</taxon>
        <taxon>Metazoa</taxon>
        <taxon>Ecdysozoa</taxon>
        <taxon>Arthropoda</taxon>
        <taxon>Hexapoda</taxon>
        <taxon>Insecta</taxon>
        <taxon>Pterygota</taxon>
        <taxon>Neoptera</taxon>
        <taxon>Paraneoptera</taxon>
        <taxon>Hemiptera</taxon>
        <taxon>Auchenorrhyncha</taxon>
        <taxon>Membracoidea</taxon>
        <taxon>Cicadellidae</taxon>
        <taxon>Cicadellinae</taxon>
        <taxon>Proconiini</taxon>
        <taxon>Homalodisca</taxon>
    </lineage>
</organism>
<dbReference type="FunFam" id="1.10.1520.10:FF:000005">
    <property type="entry name" value="Putative endoribonuclease dicer"/>
    <property type="match status" value="1"/>
</dbReference>
<comment type="similarity">
    <text evidence="15 16">Belongs to the helicase family. Dicer subfamily.</text>
</comment>
<dbReference type="InterPro" id="IPR014001">
    <property type="entry name" value="Helicase_ATP-bd"/>
</dbReference>
<dbReference type="GO" id="GO:0003723">
    <property type="term" value="F:RNA binding"/>
    <property type="evidence" value="ECO:0007669"/>
    <property type="project" value="UniProtKB-UniRule"/>
</dbReference>
<evidence type="ECO:0000256" key="7">
    <source>
        <dbReference type="ARBA" id="ARBA00022759"/>
    </source>
</evidence>
<keyword evidence="6" id="KW-0547">Nucleotide-binding</keyword>
<dbReference type="CDD" id="cd00593">
    <property type="entry name" value="RIBOc"/>
    <property type="match status" value="2"/>
</dbReference>
<dbReference type="GO" id="GO:0005634">
    <property type="term" value="C:nucleus"/>
    <property type="evidence" value="ECO:0007669"/>
    <property type="project" value="TreeGrafter"/>
</dbReference>
<dbReference type="EMBL" id="GECU01024018">
    <property type="protein sequence ID" value="JAS83688.1"/>
    <property type="molecule type" value="Transcribed_RNA"/>
</dbReference>
<comment type="cofactor">
    <cofactor evidence="1">
        <name>Mn(2+)</name>
        <dbReference type="ChEBI" id="CHEBI:29035"/>
    </cofactor>
</comment>
<dbReference type="PANTHER" id="PTHR14950">
    <property type="entry name" value="DICER-RELATED"/>
    <property type="match status" value="1"/>
</dbReference>